<keyword evidence="2" id="KW-0812">Transmembrane</keyword>
<feature type="transmembrane region" description="Helical" evidence="2">
    <location>
        <begin position="15"/>
        <end position="32"/>
    </location>
</feature>
<evidence type="ECO:0000256" key="2">
    <source>
        <dbReference type="SAM" id="Phobius"/>
    </source>
</evidence>
<proteinExistence type="predicted"/>
<sequence length="92" mass="11209">MNADFVADYLADYKYLFYLFCLAVLVYRYITVGRKYPLFRKHQQSPEYSAKTSYSLSDDDRRVRHSDISDMRSNEYHYYMKRTEEIFSPDDK</sequence>
<dbReference type="RefSeq" id="WP_044349308.1">
    <property type="nucleotide sequence ID" value="NZ_CP061701.1"/>
</dbReference>
<keyword evidence="2" id="KW-0472">Membrane</keyword>
<reference evidence="3" key="1">
    <citation type="submission" date="2019-07" db="EMBL/GenBank/DDBJ databases">
        <authorList>
            <person name="Cheng J."/>
        </authorList>
    </citation>
    <scope>NUCLEOTIDE SEQUENCE</scope>
    <source>
        <strain evidence="3">KP-13-14</strain>
        <plasmid evidence="3">pKP-13-14-NDM-9</plasmid>
    </source>
</reference>
<geneLocation type="plasmid" evidence="3">
    <name>pKP-13-14-NDM-9</name>
</geneLocation>
<dbReference type="AlphaFoldDB" id="A0A6G6APP9"/>
<organism evidence="3">
    <name type="scientific">Klebsiella pneumoniae</name>
    <dbReference type="NCBI Taxonomy" id="573"/>
    <lineage>
        <taxon>Bacteria</taxon>
        <taxon>Pseudomonadati</taxon>
        <taxon>Pseudomonadota</taxon>
        <taxon>Gammaproteobacteria</taxon>
        <taxon>Enterobacterales</taxon>
        <taxon>Enterobacteriaceae</taxon>
        <taxon>Klebsiella/Raoultella group</taxon>
        <taxon>Klebsiella</taxon>
        <taxon>Klebsiella pneumoniae complex</taxon>
    </lineage>
</organism>
<evidence type="ECO:0000256" key="1">
    <source>
        <dbReference type="SAM" id="MobiDB-lite"/>
    </source>
</evidence>
<name>A0A6G6APP9_KLEPN</name>
<accession>A0A6G6APP9</accession>
<evidence type="ECO:0000313" key="3">
    <source>
        <dbReference type="EMBL" id="QID23748.1"/>
    </source>
</evidence>
<feature type="compositionally biased region" description="Polar residues" evidence="1">
    <location>
        <begin position="45"/>
        <end position="56"/>
    </location>
</feature>
<keyword evidence="3" id="KW-0614">Plasmid</keyword>
<keyword evidence="2" id="KW-1133">Transmembrane helix</keyword>
<protein>
    <submittedName>
        <fullName evidence="3">Uncharacterized protein</fullName>
    </submittedName>
</protein>
<dbReference type="EMBL" id="MN175386">
    <property type="protein sequence ID" value="QID23748.1"/>
    <property type="molecule type" value="Genomic_DNA"/>
</dbReference>
<feature type="compositionally biased region" description="Basic and acidic residues" evidence="1">
    <location>
        <begin position="58"/>
        <end position="68"/>
    </location>
</feature>
<feature type="region of interest" description="Disordered" evidence="1">
    <location>
        <begin position="43"/>
        <end position="68"/>
    </location>
</feature>